<dbReference type="SMART" id="SM00382">
    <property type="entry name" value="AAA"/>
    <property type="match status" value="1"/>
</dbReference>
<dbReference type="InterPro" id="IPR003593">
    <property type="entry name" value="AAA+_ATPase"/>
</dbReference>
<keyword evidence="3 5" id="KW-0067">ATP-binding</keyword>
<dbReference type="Pfam" id="PF00005">
    <property type="entry name" value="ABC_tran"/>
    <property type="match status" value="1"/>
</dbReference>
<reference evidence="5 6" key="1">
    <citation type="submission" date="2024-01" db="EMBL/GenBank/DDBJ databases">
        <title>Draft genome sequence of Gordonia sp. LSe1-13.</title>
        <authorList>
            <person name="Suphannarot A."/>
            <person name="Mingma R."/>
        </authorList>
    </citation>
    <scope>NUCLEOTIDE SEQUENCE [LARGE SCALE GENOMIC DNA]</scope>
    <source>
        <strain evidence="5 6">LSe1-13</strain>
    </source>
</reference>
<dbReference type="Proteomes" id="UP001347146">
    <property type="component" value="Unassembled WGS sequence"/>
</dbReference>
<dbReference type="RefSeq" id="WP_330430704.1">
    <property type="nucleotide sequence ID" value="NZ_JAZDUF010000001.1"/>
</dbReference>
<dbReference type="GO" id="GO:0005524">
    <property type="term" value="F:ATP binding"/>
    <property type="evidence" value="ECO:0007669"/>
    <property type="project" value="UniProtKB-KW"/>
</dbReference>
<name>A0ABU7M8P4_9ACTN</name>
<evidence type="ECO:0000256" key="3">
    <source>
        <dbReference type="ARBA" id="ARBA00022840"/>
    </source>
</evidence>
<dbReference type="InterPro" id="IPR027417">
    <property type="entry name" value="P-loop_NTPase"/>
</dbReference>
<proteinExistence type="predicted"/>
<gene>
    <name evidence="5" type="ORF">VZC37_01790</name>
</gene>
<dbReference type="Gene3D" id="3.40.50.300">
    <property type="entry name" value="P-loop containing nucleotide triphosphate hydrolases"/>
    <property type="match status" value="1"/>
</dbReference>
<protein>
    <submittedName>
        <fullName evidence="5">ABC transporter ATP-binding protein</fullName>
    </submittedName>
</protein>
<accession>A0ABU7M8P4</accession>
<comment type="caution">
    <text evidence="5">The sequence shown here is derived from an EMBL/GenBank/DDBJ whole genome shotgun (WGS) entry which is preliminary data.</text>
</comment>
<dbReference type="PANTHER" id="PTHR45772:SF4">
    <property type="entry name" value="ABC TRANSPORTER ATP-BINDING PROTEIN"/>
    <property type="match status" value="1"/>
</dbReference>
<feature type="domain" description="ABC transporter" evidence="4">
    <location>
        <begin position="10"/>
        <end position="251"/>
    </location>
</feature>
<sequence>MPGDLGAAGLRTEGLTVRYGGVVANDDVSITVGTGEIVGLIGPNGAGKTTFVDAVTGFTRSTGTVAVDDTDVSRLPAFRRRRAGLSRTWQSGELFANLTVTQNVVTALRPGGLSALWRDIVVPRRRDTDAEVRNALETVGLGSAGATPARDLTLGRQKLVGVARALGGNCRVLLLDEPAAGLDTEESREFADRIRDISVRGIGVLLIDHDMSLVLGVCDRVYVMEFGKIIFAGTPQEARTDPAVIAAYLGAPMETNDA</sequence>
<dbReference type="PROSITE" id="PS50893">
    <property type="entry name" value="ABC_TRANSPORTER_2"/>
    <property type="match status" value="1"/>
</dbReference>
<dbReference type="EMBL" id="JAZDUF010000001">
    <property type="protein sequence ID" value="MEE3849046.1"/>
    <property type="molecule type" value="Genomic_DNA"/>
</dbReference>
<dbReference type="InterPro" id="IPR032823">
    <property type="entry name" value="BCA_ABC_TP_C"/>
</dbReference>
<evidence type="ECO:0000313" key="5">
    <source>
        <dbReference type="EMBL" id="MEE3849046.1"/>
    </source>
</evidence>
<evidence type="ECO:0000256" key="1">
    <source>
        <dbReference type="ARBA" id="ARBA00022448"/>
    </source>
</evidence>
<keyword evidence="1" id="KW-0813">Transport</keyword>
<dbReference type="CDD" id="cd03219">
    <property type="entry name" value="ABC_Mj1267_LivG_branched"/>
    <property type="match status" value="1"/>
</dbReference>
<dbReference type="InterPro" id="IPR003439">
    <property type="entry name" value="ABC_transporter-like_ATP-bd"/>
</dbReference>
<dbReference type="Pfam" id="PF12399">
    <property type="entry name" value="BCA_ABC_TP_C"/>
    <property type="match status" value="1"/>
</dbReference>
<organism evidence="5 6">
    <name type="scientific">Gordonia sesuvii</name>
    <dbReference type="NCBI Taxonomy" id="3116777"/>
    <lineage>
        <taxon>Bacteria</taxon>
        <taxon>Bacillati</taxon>
        <taxon>Actinomycetota</taxon>
        <taxon>Actinomycetes</taxon>
        <taxon>Mycobacteriales</taxon>
        <taxon>Gordoniaceae</taxon>
        <taxon>Gordonia</taxon>
    </lineage>
</organism>
<keyword evidence="2" id="KW-0547">Nucleotide-binding</keyword>
<keyword evidence="6" id="KW-1185">Reference proteome</keyword>
<dbReference type="InterPro" id="IPR051120">
    <property type="entry name" value="ABC_AA/LPS_Transport"/>
</dbReference>
<evidence type="ECO:0000256" key="2">
    <source>
        <dbReference type="ARBA" id="ARBA00022741"/>
    </source>
</evidence>
<evidence type="ECO:0000259" key="4">
    <source>
        <dbReference type="PROSITE" id="PS50893"/>
    </source>
</evidence>
<dbReference type="SUPFAM" id="SSF52540">
    <property type="entry name" value="P-loop containing nucleoside triphosphate hydrolases"/>
    <property type="match status" value="1"/>
</dbReference>
<evidence type="ECO:0000313" key="6">
    <source>
        <dbReference type="Proteomes" id="UP001347146"/>
    </source>
</evidence>
<dbReference type="PANTHER" id="PTHR45772">
    <property type="entry name" value="CONSERVED COMPONENT OF ABC TRANSPORTER FOR NATURAL AMINO ACIDS-RELATED"/>
    <property type="match status" value="1"/>
</dbReference>